<dbReference type="EMBL" id="UNSC01000001">
    <property type="protein sequence ID" value="SZD71057.1"/>
    <property type="molecule type" value="Genomic_DNA"/>
</dbReference>
<dbReference type="Gene3D" id="1.25.40.20">
    <property type="entry name" value="Ankyrin repeat-containing domain"/>
    <property type="match status" value="4"/>
</dbReference>
<feature type="repeat" description="ANK" evidence="3">
    <location>
        <begin position="265"/>
        <end position="298"/>
    </location>
</feature>
<dbReference type="PANTHER" id="PTHR24198">
    <property type="entry name" value="ANKYRIN REPEAT AND PROTEIN KINASE DOMAIN-CONTAINING PROTEIN"/>
    <property type="match status" value="1"/>
</dbReference>
<evidence type="ECO:0000256" key="2">
    <source>
        <dbReference type="ARBA" id="ARBA00023043"/>
    </source>
</evidence>
<sequence length="492" mass="55225">MKYFSYIFLFMILMMNHVQAQNNLLLSDDFWSAQPDLNQVKQAVTNGNNPSAQNNRGFDATTYAILNNADVSIIDFLLQQDGNSVDKKTHDGRIYLLWAGSKGNIPLIEYLIEKGSDVMAVEDKGNNLVTYTAVRGVTNPAVYTTFKQHGIPLSIQNTKGAHALLLLAPAVKQVADLNFLLKEKDIQLTDTDKDGNNIFLYTATSGNIPMLKDLIQHKINPLHENLQKENAMFFAAQGQKRSFNNIEVFEFLKSIGVPTRVSNKNNETPLHKLASRNNHISIYEFFINQGVDANQKDKNGNPAIFYAVQGNNNSVAKFLLNDFQNINETNAYGETLMTKAIAGGNADIFDALIQKNMDLKHLNQKGESYLYPLFQFYNPQNQKFFEKAFNVFKNAGISASSAQLSLFHIAVEKNSLFLLHKAQKISQDINQKNEKGLSPLQLAAMQVDDVQFMKDLIVFGADKNVRTDFDESVLDLASENEKLQGQDLTFLN</sequence>
<feature type="repeat" description="ANK" evidence="3">
    <location>
        <begin position="91"/>
        <end position="123"/>
    </location>
</feature>
<dbReference type="PROSITE" id="PS50088">
    <property type="entry name" value="ANK_REPEAT"/>
    <property type="match status" value="3"/>
</dbReference>
<dbReference type="Pfam" id="PF12796">
    <property type="entry name" value="Ank_2"/>
    <property type="match status" value="2"/>
</dbReference>
<dbReference type="PROSITE" id="PS50297">
    <property type="entry name" value="ANK_REP_REGION"/>
    <property type="match status" value="1"/>
</dbReference>
<accession>A0A383TUN1</accession>
<reference evidence="5 6" key="1">
    <citation type="submission" date="2018-09" db="EMBL/GenBank/DDBJ databases">
        <authorList>
            <consortium name="Pathogen Informatics"/>
        </authorList>
    </citation>
    <scope>NUCLEOTIDE SEQUENCE [LARGE SCALE GENOMIC DNA]</scope>
    <source>
        <strain evidence="5 6">OH-22767</strain>
    </source>
</reference>
<keyword evidence="4" id="KW-0732">Signal</keyword>
<feature type="signal peptide" evidence="4">
    <location>
        <begin position="1"/>
        <end position="20"/>
    </location>
</feature>
<evidence type="ECO:0000256" key="4">
    <source>
        <dbReference type="SAM" id="SignalP"/>
    </source>
</evidence>
<evidence type="ECO:0000313" key="6">
    <source>
        <dbReference type="Proteomes" id="UP000262142"/>
    </source>
</evidence>
<dbReference type="InterPro" id="IPR002110">
    <property type="entry name" value="Ankyrin_rpt"/>
</dbReference>
<feature type="repeat" description="ANK" evidence="3">
    <location>
        <begin position="435"/>
        <end position="468"/>
    </location>
</feature>
<dbReference type="RefSeq" id="WP_119058750.1">
    <property type="nucleotide sequence ID" value="NZ_UNSC01000001.1"/>
</dbReference>
<dbReference type="AlphaFoldDB" id="A0A383TUN1"/>
<keyword evidence="1" id="KW-0677">Repeat</keyword>
<evidence type="ECO:0000256" key="1">
    <source>
        <dbReference type="ARBA" id="ARBA00022737"/>
    </source>
</evidence>
<name>A0A383TUN1_9FLAO</name>
<evidence type="ECO:0000313" key="5">
    <source>
        <dbReference type="EMBL" id="SZD71057.1"/>
    </source>
</evidence>
<gene>
    <name evidence="5" type="ORF">SAMEA104719789_00149</name>
</gene>
<keyword evidence="6" id="KW-1185">Reference proteome</keyword>
<dbReference type="OrthoDB" id="2575953at2"/>
<dbReference type="InterPro" id="IPR036770">
    <property type="entry name" value="Ankyrin_rpt-contain_sf"/>
</dbReference>
<dbReference type="Proteomes" id="UP000262142">
    <property type="component" value="Unassembled WGS sequence"/>
</dbReference>
<dbReference type="SMART" id="SM00248">
    <property type="entry name" value="ANK"/>
    <property type="match status" value="9"/>
</dbReference>
<keyword evidence="2 3" id="KW-0040">ANK repeat</keyword>
<feature type="chain" id="PRO_5016838409" evidence="4">
    <location>
        <begin position="21"/>
        <end position="492"/>
    </location>
</feature>
<proteinExistence type="predicted"/>
<evidence type="ECO:0000256" key="3">
    <source>
        <dbReference type="PROSITE-ProRule" id="PRU00023"/>
    </source>
</evidence>
<organism evidence="5 6">
    <name type="scientific">Candidatus Ornithobacterium hominis</name>
    <dbReference type="NCBI Taxonomy" id="2497989"/>
    <lineage>
        <taxon>Bacteria</taxon>
        <taxon>Pseudomonadati</taxon>
        <taxon>Bacteroidota</taxon>
        <taxon>Flavobacteriia</taxon>
        <taxon>Flavobacteriales</taxon>
        <taxon>Weeksellaceae</taxon>
        <taxon>Ornithobacterium</taxon>
    </lineage>
</organism>
<dbReference type="SUPFAM" id="SSF48403">
    <property type="entry name" value="Ankyrin repeat"/>
    <property type="match status" value="2"/>
</dbReference>
<protein>
    <submittedName>
        <fullName evidence="5">Ribulose-5-phosphate 4-epimerase and related epimerases and aldolases</fullName>
    </submittedName>
</protein>
<dbReference type="PANTHER" id="PTHR24198:SF165">
    <property type="entry name" value="ANKYRIN REPEAT-CONTAINING PROTEIN-RELATED"/>
    <property type="match status" value="1"/>
</dbReference>